<dbReference type="Gene3D" id="1.20.1280.50">
    <property type="match status" value="1"/>
</dbReference>
<feature type="region of interest" description="Disordered" evidence="1">
    <location>
        <begin position="76"/>
        <end position="116"/>
    </location>
</feature>
<evidence type="ECO:0000313" key="3">
    <source>
        <dbReference type="EMBL" id="KIJ61823.1"/>
    </source>
</evidence>
<feature type="domain" description="F-box" evidence="2">
    <location>
        <begin position="1"/>
        <end position="45"/>
    </location>
</feature>
<dbReference type="InterPro" id="IPR001810">
    <property type="entry name" value="F-box_dom"/>
</dbReference>
<dbReference type="CDD" id="cd09917">
    <property type="entry name" value="F-box_SF"/>
    <property type="match status" value="1"/>
</dbReference>
<dbReference type="Proteomes" id="UP000053820">
    <property type="component" value="Unassembled WGS sequence"/>
</dbReference>
<evidence type="ECO:0000259" key="2">
    <source>
        <dbReference type="PROSITE" id="PS50181"/>
    </source>
</evidence>
<dbReference type="AlphaFoldDB" id="A0A0C9W597"/>
<dbReference type="PROSITE" id="PS50181">
    <property type="entry name" value="FBOX"/>
    <property type="match status" value="1"/>
</dbReference>
<protein>
    <recommendedName>
        <fullName evidence="2">F-box domain-containing protein</fullName>
    </recommendedName>
</protein>
<reference evidence="3 4" key="1">
    <citation type="submission" date="2014-04" db="EMBL/GenBank/DDBJ databases">
        <title>Evolutionary Origins and Diversification of the Mycorrhizal Mutualists.</title>
        <authorList>
            <consortium name="DOE Joint Genome Institute"/>
            <consortium name="Mycorrhizal Genomics Consortium"/>
            <person name="Kohler A."/>
            <person name="Kuo A."/>
            <person name="Nagy L.G."/>
            <person name="Floudas D."/>
            <person name="Copeland A."/>
            <person name="Barry K.W."/>
            <person name="Cichocki N."/>
            <person name="Veneault-Fourrey C."/>
            <person name="LaButti K."/>
            <person name="Lindquist E.A."/>
            <person name="Lipzen A."/>
            <person name="Lundell T."/>
            <person name="Morin E."/>
            <person name="Murat C."/>
            <person name="Riley R."/>
            <person name="Ohm R."/>
            <person name="Sun H."/>
            <person name="Tunlid A."/>
            <person name="Henrissat B."/>
            <person name="Grigoriev I.V."/>
            <person name="Hibbett D.S."/>
            <person name="Martin F."/>
        </authorList>
    </citation>
    <scope>NUCLEOTIDE SEQUENCE [LARGE SCALE GENOMIC DNA]</scope>
    <source>
        <strain evidence="3 4">MD-312</strain>
    </source>
</reference>
<dbReference type="HOGENOM" id="CLU_504385_0_0_1"/>
<organism evidence="3 4">
    <name type="scientific">Hydnomerulius pinastri MD-312</name>
    <dbReference type="NCBI Taxonomy" id="994086"/>
    <lineage>
        <taxon>Eukaryota</taxon>
        <taxon>Fungi</taxon>
        <taxon>Dikarya</taxon>
        <taxon>Basidiomycota</taxon>
        <taxon>Agaricomycotina</taxon>
        <taxon>Agaricomycetes</taxon>
        <taxon>Agaricomycetidae</taxon>
        <taxon>Boletales</taxon>
        <taxon>Boletales incertae sedis</taxon>
        <taxon>Leucogyrophana</taxon>
    </lineage>
</organism>
<dbReference type="EMBL" id="KN839859">
    <property type="protein sequence ID" value="KIJ61823.1"/>
    <property type="molecule type" value="Genomic_DNA"/>
</dbReference>
<dbReference type="InterPro" id="IPR036047">
    <property type="entry name" value="F-box-like_dom_sf"/>
</dbReference>
<sequence length="540" mass="60444">MLGQLPIDVLYEIFKFLHVQDIIQIQCVNKRFSQITQERIVWVDAYQRTSLPRPSGPHSWQDTKTLKRRLVRSAKVEKNWPHRGPSSLVTSLSEDNEGSQTSSGTTTPLEPRVYSPTSTRKFTFPFPRPLTLTTIAGRWIVVSTRSGIWCVDLELSEVPHDASEDHVILPVELHTCGTTRLEFSFCVSTTNREGHTVAYVVAEEREDTNLEAPRSISIFKLNLPFGTGDGHRMSAECKGTIPIGEGTLFNAVLAHDLLLIHVVALGTTHRFWVVHSPTDTLYQLISPERVEEAEPSWVSLHVCSTHLMMNQRRHHEATQTWECHIEAYPLPALPPPVQSNAQDGIPEVHLRLSHKGVCPVSMLFSGPALWERGAQKVDKAPGLVYDARVVLVAYRMLSGNPPVPCLAAADLVLKPPESPTALGTVICTLHDIFVPLTTDTRRGLVPHFYTTSRGNESRGIIECSSSISRGEKKDVFGFTLSLEQEEDAEGAMKMSFWTEKLQLPDEPRPCFMLGYDGNVGRMFRRHPNHGKDVVEIIDFA</sequence>
<name>A0A0C9W597_9AGAM</name>
<dbReference type="SMART" id="SM00256">
    <property type="entry name" value="FBOX"/>
    <property type="match status" value="1"/>
</dbReference>
<keyword evidence="4" id="KW-1185">Reference proteome</keyword>
<dbReference type="OrthoDB" id="2656262at2759"/>
<accession>A0A0C9W597</accession>
<feature type="compositionally biased region" description="Polar residues" evidence="1">
    <location>
        <begin position="87"/>
        <end position="108"/>
    </location>
</feature>
<evidence type="ECO:0000256" key="1">
    <source>
        <dbReference type="SAM" id="MobiDB-lite"/>
    </source>
</evidence>
<dbReference type="SUPFAM" id="SSF81383">
    <property type="entry name" value="F-box domain"/>
    <property type="match status" value="1"/>
</dbReference>
<gene>
    <name evidence="3" type="ORF">HYDPIDRAFT_30898</name>
</gene>
<evidence type="ECO:0000313" key="4">
    <source>
        <dbReference type="Proteomes" id="UP000053820"/>
    </source>
</evidence>
<proteinExistence type="predicted"/>
<dbReference type="Pfam" id="PF12937">
    <property type="entry name" value="F-box-like"/>
    <property type="match status" value="1"/>
</dbReference>